<name>A0A238XZE3_9RHOB</name>
<feature type="domain" description="HTH IS21-type" evidence="5">
    <location>
        <begin position="3"/>
        <end position="67"/>
    </location>
</feature>
<dbReference type="InterPro" id="IPR036397">
    <property type="entry name" value="RNaseH_sf"/>
</dbReference>
<comment type="similarity">
    <text evidence="1">Belongs to the transposase IS21/IS408/IS1162 family.</text>
</comment>
<keyword evidence="3" id="KW-0238">DNA-binding</keyword>
<evidence type="ECO:0000259" key="5">
    <source>
        <dbReference type="PROSITE" id="PS50531"/>
    </source>
</evidence>
<gene>
    <name evidence="7" type="ORF">SAMN06265370_1141</name>
</gene>
<dbReference type="Pfam" id="PF22483">
    <property type="entry name" value="Mu-transpos_C_2"/>
    <property type="match status" value="1"/>
</dbReference>
<accession>A0A238XZE3</accession>
<dbReference type="Gene3D" id="1.10.260.40">
    <property type="entry name" value="lambda repressor-like DNA-binding domains"/>
    <property type="match status" value="1"/>
</dbReference>
<dbReference type="InterPro" id="IPR001387">
    <property type="entry name" value="Cro/C1-type_HTH"/>
</dbReference>
<dbReference type="Proteomes" id="UP000198417">
    <property type="component" value="Unassembled WGS sequence"/>
</dbReference>
<evidence type="ECO:0000256" key="3">
    <source>
        <dbReference type="ARBA" id="ARBA00023125"/>
    </source>
</evidence>
<proteinExistence type="inferred from homology"/>
<dbReference type="GO" id="GO:0032196">
    <property type="term" value="P:transposition"/>
    <property type="evidence" value="ECO:0007669"/>
    <property type="project" value="UniProtKB-KW"/>
</dbReference>
<dbReference type="PROSITE" id="PS50994">
    <property type="entry name" value="INTEGRASE"/>
    <property type="match status" value="1"/>
</dbReference>
<dbReference type="GO" id="GO:0015074">
    <property type="term" value="P:DNA integration"/>
    <property type="evidence" value="ECO:0007669"/>
    <property type="project" value="InterPro"/>
</dbReference>
<dbReference type="RefSeq" id="WP_217898794.1">
    <property type="nucleotide sequence ID" value="NZ_FZNN01000014.1"/>
</dbReference>
<dbReference type="PROSITE" id="PS50531">
    <property type="entry name" value="HTH_IS21"/>
    <property type="match status" value="1"/>
</dbReference>
<dbReference type="AlphaFoldDB" id="A0A238XZE3"/>
<dbReference type="InterPro" id="IPR010982">
    <property type="entry name" value="Lambda_DNA-bd_dom_sf"/>
</dbReference>
<dbReference type="NCBIfam" id="NF033546">
    <property type="entry name" value="transpos_IS21"/>
    <property type="match status" value="1"/>
</dbReference>
<feature type="domain" description="Integrase catalytic" evidence="6">
    <location>
        <begin position="116"/>
        <end position="296"/>
    </location>
</feature>
<evidence type="ECO:0000256" key="1">
    <source>
        <dbReference type="ARBA" id="ARBA00009277"/>
    </source>
</evidence>
<dbReference type="PANTHER" id="PTHR35004">
    <property type="entry name" value="TRANSPOSASE RV3428C-RELATED"/>
    <property type="match status" value="1"/>
</dbReference>
<dbReference type="SUPFAM" id="SSF53098">
    <property type="entry name" value="Ribonuclease H-like"/>
    <property type="match status" value="1"/>
</dbReference>
<evidence type="ECO:0000256" key="2">
    <source>
        <dbReference type="ARBA" id="ARBA00022578"/>
    </source>
</evidence>
<evidence type="ECO:0000313" key="7">
    <source>
        <dbReference type="EMBL" id="SNR64416.1"/>
    </source>
</evidence>
<evidence type="ECO:0000259" key="6">
    <source>
        <dbReference type="PROSITE" id="PS50994"/>
    </source>
</evidence>
<dbReference type="GO" id="GO:0006310">
    <property type="term" value="P:DNA recombination"/>
    <property type="evidence" value="ECO:0007669"/>
    <property type="project" value="UniProtKB-KW"/>
</dbReference>
<dbReference type="InterPro" id="IPR017894">
    <property type="entry name" value="HTH_IS21_transposase_type"/>
</dbReference>
<dbReference type="EMBL" id="FZNN01000014">
    <property type="protein sequence ID" value="SNR64416.1"/>
    <property type="molecule type" value="Genomic_DNA"/>
</dbReference>
<dbReference type="InterPro" id="IPR054353">
    <property type="entry name" value="IstA-like_C"/>
</dbReference>
<dbReference type="InterPro" id="IPR012337">
    <property type="entry name" value="RNaseH-like_sf"/>
</dbReference>
<dbReference type="GO" id="GO:0003677">
    <property type="term" value="F:DNA binding"/>
    <property type="evidence" value="ECO:0007669"/>
    <property type="project" value="UniProtKB-KW"/>
</dbReference>
<keyword evidence="4" id="KW-0233">DNA recombination</keyword>
<dbReference type="Gene3D" id="3.30.420.10">
    <property type="entry name" value="Ribonuclease H-like superfamily/Ribonuclease H"/>
    <property type="match status" value="1"/>
</dbReference>
<dbReference type="PANTHER" id="PTHR35004:SF7">
    <property type="entry name" value="INTEGRASE PROTEIN"/>
    <property type="match status" value="1"/>
</dbReference>
<sequence length="410" mass="47052">MESVSKIRLWILQEGRSIRSVARATGLSRNTIKKYLKDDNPPSYQRQAPPARHKLCDGFDTRLQELFEQDQKRPRRERRTAVRLYEQLVSEGYTGSYSPVQRFVRDLKRTDAGSGEAFIPLHFAAGDALQFDWSEERVVLGGVEQKVKVAHFRLCHSRKPFVVAYPGESQEMVLDAFVRALSFYGGVPRRVIIDNPKTMVTYVSRSKDRVFHPRFLALMNHYVMEPVACTPASGWEKGQVENQVQFLRGRLFVPMPAFDDLDGLNDWLRLPCEELANRAHPEYSARTIAEVFEDERAELRPLGRAFDGYVEKTVRVRSTCLVQYASNRYSVPSRFAGQHVSLRAYAGRIVLVSGQDVIAEHKRRFTRNVSYFEPWHYVPLLDRKPGALRNGAPFVDWQLPDGSLSSAMPR</sequence>
<keyword evidence="2" id="KW-0815">Transposition</keyword>
<dbReference type="CDD" id="cd00093">
    <property type="entry name" value="HTH_XRE"/>
    <property type="match status" value="1"/>
</dbReference>
<keyword evidence="8" id="KW-1185">Reference proteome</keyword>
<evidence type="ECO:0000256" key="4">
    <source>
        <dbReference type="ARBA" id="ARBA00023172"/>
    </source>
</evidence>
<reference evidence="7 8" key="1">
    <citation type="submission" date="2017-06" db="EMBL/GenBank/DDBJ databases">
        <authorList>
            <person name="Kim H.J."/>
            <person name="Triplett B.A."/>
        </authorList>
    </citation>
    <scope>NUCLEOTIDE SEQUENCE [LARGE SCALE GENOMIC DNA]</scope>
    <source>
        <strain evidence="7 8">DSM 29052</strain>
    </source>
</reference>
<organism evidence="7 8">
    <name type="scientific">Puniceibacterium sediminis</name>
    <dbReference type="NCBI Taxonomy" id="1608407"/>
    <lineage>
        <taxon>Bacteria</taxon>
        <taxon>Pseudomonadati</taxon>
        <taxon>Pseudomonadota</taxon>
        <taxon>Alphaproteobacteria</taxon>
        <taxon>Rhodobacterales</taxon>
        <taxon>Paracoccaceae</taxon>
        <taxon>Puniceibacterium</taxon>
    </lineage>
</organism>
<evidence type="ECO:0000313" key="8">
    <source>
        <dbReference type="Proteomes" id="UP000198417"/>
    </source>
</evidence>
<protein>
    <submittedName>
        <fullName evidence="7">Transposase</fullName>
    </submittedName>
</protein>
<dbReference type="InterPro" id="IPR001584">
    <property type="entry name" value="Integrase_cat-core"/>
</dbReference>